<evidence type="ECO:0000256" key="1">
    <source>
        <dbReference type="ARBA" id="ARBA00005291"/>
    </source>
</evidence>
<keyword evidence="4" id="KW-1185">Reference proteome</keyword>
<gene>
    <name evidence="3" type="ORF">KHU32_04355</name>
</gene>
<dbReference type="InterPro" id="IPR051557">
    <property type="entry name" value="NipSnap_domain"/>
</dbReference>
<proteinExistence type="inferred from homology"/>
<organism evidence="3 4">
    <name type="scientific">Roseococcus pinisoli</name>
    <dbReference type="NCBI Taxonomy" id="2835040"/>
    <lineage>
        <taxon>Bacteria</taxon>
        <taxon>Pseudomonadati</taxon>
        <taxon>Pseudomonadota</taxon>
        <taxon>Alphaproteobacteria</taxon>
        <taxon>Acetobacterales</taxon>
        <taxon>Roseomonadaceae</taxon>
        <taxon>Roseococcus</taxon>
    </lineage>
</organism>
<evidence type="ECO:0000259" key="2">
    <source>
        <dbReference type="Pfam" id="PF07978"/>
    </source>
</evidence>
<accession>A0ABS5Q9P6</accession>
<evidence type="ECO:0000313" key="4">
    <source>
        <dbReference type="Proteomes" id="UP000766336"/>
    </source>
</evidence>
<dbReference type="Gene3D" id="3.30.70.100">
    <property type="match status" value="1"/>
</dbReference>
<feature type="domain" description="NIPSNAP" evidence="2">
    <location>
        <begin position="4"/>
        <end position="98"/>
    </location>
</feature>
<dbReference type="PANTHER" id="PTHR21017">
    <property type="entry name" value="NIPSNAP-RELATED"/>
    <property type="match status" value="1"/>
</dbReference>
<dbReference type="Proteomes" id="UP000766336">
    <property type="component" value="Unassembled WGS sequence"/>
</dbReference>
<comment type="caution">
    <text evidence="3">The sequence shown here is derived from an EMBL/GenBank/DDBJ whole genome shotgun (WGS) entry which is preliminary data.</text>
</comment>
<dbReference type="RefSeq" id="WP_213668795.1">
    <property type="nucleotide sequence ID" value="NZ_JAHCDA010000001.1"/>
</dbReference>
<dbReference type="EMBL" id="JAHCDA010000001">
    <property type="protein sequence ID" value="MBS7810158.1"/>
    <property type="molecule type" value="Genomic_DNA"/>
</dbReference>
<dbReference type="PANTHER" id="PTHR21017:SF17">
    <property type="entry name" value="PROTEIN NIPSNAP"/>
    <property type="match status" value="1"/>
</dbReference>
<protein>
    <submittedName>
        <fullName evidence="3">NIPSNAP family protein</fullName>
    </submittedName>
</protein>
<name>A0ABS5Q9P6_9PROT</name>
<dbReference type="Pfam" id="PF07978">
    <property type="entry name" value="NIPSNAP"/>
    <property type="match status" value="1"/>
</dbReference>
<sequence length="109" mass="12626">MIVDIRIYTCLPNRMNEFVKLYEEKAWPLQTKYLENCLGWYTTVEGELNTVVHLWAYKDQGDREQRRTAMAADPAWGEFLAAVGKAGCLVKMENRIGKEAPHFTAWKAK</sequence>
<reference evidence="3 4" key="1">
    <citation type="submission" date="2021-05" db="EMBL/GenBank/DDBJ databases">
        <title>Roseococcus sp. XZZS9, whole genome shotgun sequencing project.</title>
        <authorList>
            <person name="Zhao G."/>
            <person name="Shen L."/>
        </authorList>
    </citation>
    <scope>NUCLEOTIDE SEQUENCE [LARGE SCALE GENOMIC DNA]</scope>
    <source>
        <strain evidence="3 4">XZZS9</strain>
    </source>
</reference>
<evidence type="ECO:0000313" key="3">
    <source>
        <dbReference type="EMBL" id="MBS7810158.1"/>
    </source>
</evidence>
<dbReference type="SUPFAM" id="SSF54909">
    <property type="entry name" value="Dimeric alpha+beta barrel"/>
    <property type="match status" value="1"/>
</dbReference>
<comment type="similarity">
    <text evidence="1">Belongs to the NipSnap family.</text>
</comment>
<dbReference type="InterPro" id="IPR011008">
    <property type="entry name" value="Dimeric_a/b-barrel"/>
</dbReference>
<dbReference type="InterPro" id="IPR012577">
    <property type="entry name" value="NIPSNAP"/>
</dbReference>